<dbReference type="Pfam" id="PF07555">
    <property type="entry name" value="NAGidase"/>
    <property type="match status" value="1"/>
</dbReference>
<dbReference type="Pfam" id="PF02838">
    <property type="entry name" value="Glyco_hydro_20b"/>
    <property type="match status" value="1"/>
</dbReference>
<feature type="active site" description="Proton donor" evidence="3">
    <location>
        <position position="291"/>
    </location>
</feature>
<dbReference type="SUPFAM" id="SSF51445">
    <property type="entry name" value="(Trans)glycosidases"/>
    <property type="match status" value="1"/>
</dbReference>
<dbReference type="InterPro" id="IPR029018">
    <property type="entry name" value="Hex-like_dom2"/>
</dbReference>
<dbReference type="GO" id="GO:1901135">
    <property type="term" value="P:carbohydrate derivative metabolic process"/>
    <property type="evidence" value="ECO:0007669"/>
    <property type="project" value="UniProtKB-ARBA"/>
</dbReference>
<organism evidence="5 6">
    <name type="scientific">Sulfuriroseicoccus oceanibius</name>
    <dbReference type="NCBI Taxonomy" id="2707525"/>
    <lineage>
        <taxon>Bacteria</taxon>
        <taxon>Pseudomonadati</taxon>
        <taxon>Verrucomicrobiota</taxon>
        <taxon>Verrucomicrobiia</taxon>
        <taxon>Verrucomicrobiales</taxon>
        <taxon>Verrucomicrobiaceae</taxon>
        <taxon>Sulfuriroseicoccus</taxon>
    </lineage>
</organism>
<dbReference type="InterPro" id="IPR051822">
    <property type="entry name" value="Glycosyl_Hydrolase_84"/>
</dbReference>
<dbReference type="Gene3D" id="3.30.379.10">
    <property type="entry name" value="Chitobiase/beta-hexosaminidase domain 2-like"/>
    <property type="match status" value="1"/>
</dbReference>
<evidence type="ECO:0000313" key="6">
    <source>
        <dbReference type="Proteomes" id="UP000475117"/>
    </source>
</evidence>
<evidence type="ECO:0000256" key="2">
    <source>
        <dbReference type="ARBA" id="ARBA00023295"/>
    </source>
</evidence>
<dbReference type="Pfam" id="PF21774">
    <property type="entry name" value="NagJ_C"/>
    <property type="match status" value="1"/>
</dbReference>
<dbReference type="PROSITE" id="PS52009">
    <property type="entry name" value="GH84"/>
    <property type="match status" value="1"/>
</dbReference>
<dbReference type="Gene3D" id="1.20.58.460">
    <property type="entry name" value="Hyaluronidase post-catalytic domain-like"/>
    <property type="match status" value="1"/>
</dbReference>
<evidence type="ECO:0000256" key="1">
    <source>
        <dbReference type="ARBA" id="ARBA00022801"/>
    </source>
</evidence>
<dbReference type="SUPFAM" id="SSF55545">
    <property type="entry name" value="beta-N-acetylhexosaminidase-like domain"/>
    <property type="match status" value="1"/>
</dbReference>
<dbReference type="GO" id="GO:0015929">
    <property type="term" value="F:hexosaminidase activity"/>
    <property type="evidence" value="ECO:0007669"/>
    <property type="project" value="UniProtKB-ARBA"/>
</dbReference>
<dbReference type="KEGG" id="soa:G3M56_003480"/>
<dbReference type="InterPro" id="IPR049019">
    <property type="entry name" value="NagJ-like_helical"/>
</dbReference>
<keyword evidence="2 3" id="KW-0326">Glycosidase</keyword>
<comment type="similarity">
    <text evidence="3">Belongs to the glycosyl hydrolase 84 family.</text>
</comment>
<evidence type="ECO:0000259" key="4">
    <source>
        <dbReference type="PROSITE" id="PS52009"/>
    </source>
</evidence>
<keyword evidence="1 3" id="KW-0378">Hydrolase</keyword>
<evidence type="ECO:0000256" key="3">
    <source>
        <dbReference type="PROSITE-ProRule" id="PRU01353"/>
    </source>
</evidence>
<dbReference type="SUPFAM" id="SSF140657">
    <property type="entry name" value="Hyaluronidase post-catalytic domain-like"/>
    <property type="match status" value="1"/>
</dbReference>
<name>A0A6B3L943_9BACT</name>
<proteinExistence type="inferred from homology"/>
<dbReference type="InterPro" id="IPR015882">
    <property type="entry name" value="HEX_bac_N"/>
</dbReference>
<protein>
    <submittedName>
        <fullName evidence="5">Beta-N-acetylglucosaminidase domain-containing protein</fullName>
    </submittedName>
</protein>
<dbReference type="Proteomes" id="UP000475117">
    <property type="component" value="Chromosome"/>
</dbReference>
<dbReference type="SUPFAM" id="SSF49785">
    <property type="entry name" value="Galactose-binding domain-like"/>
    <property type="match status" value="3"/>
</dbReference>
<feature type="domain" description="GH84" evidence="4">
    <location>
        <begin position="170"/>
        <end position="452"/>
    </location>
</feature>
<keyword evidence="6" id="KW-1185">Reference proteome</keyword>
<reference evidence="5 6" key="1">
    <citation type="submission" date="2020-12" db="EMBL/GenBank/DDBJ databases">
        <title>Sulforoseuscoccus oceanibium gen. nov., sp. nov., a representative of the phylum Verrucomicrobia with special cytoplasmic membrane, and proposal of Sulforoseuscoccusaceae fam. nov.</title>
        <authorList>
            <person name="Xi F."/>
        </authorList>
    </citation>
    <scope>NUCLEOTIDE SEQUENCE [LARGE SCALE GENOMIC DNA]</scope>
    <source>
        <strain evidence="5 6">T37</strain>
    </source>
</reference>
<evidence type="ECO:0000313" key="5">
    <source>
        <dbReference type="EMBL" id="QQL45665.1"/>
    </source>
</evidence>
<dbReference type="InterPro" id="IPR017853">
    <property type="entry name" value="GH"/>
</dbReference>
<dbReference type="GO" id="GO:0005975">
    <property type="term" value="P:carbohydrate metabolic process"/>
    <property type="evidence" value="ECO:0007669"/>
    <property type="project" value="UniProtKB-ARBA"/>
</dbReference>
<dbReference type="PANTHER" id="PTHR13170">
    <property type="entry name" value="O-GLCNACASE"/>
    <property type="match status" value="1"/>
</dbReference>
<dbReference type="Gene3D" id="3.20.20.80">
    <property type="entry name" value="Glycosidases"/>
    <property type="match status" value="1"/>
</dbReference>
<dbReference type="PANTHER" id="PTHR13170:SF16">
    <property type="entry name" value="PROTEIN O-GLCNACASE"/>
    <property type="match status" value="1"/>
</dbReference>
<dbReference type="EMBL" id="CP066776">
    <property type="protein sequence ID" value="QQL45665.1"/>
    <property type="molecule type" value="Genomic_DNA"/>
</dbReference>
<dbReference type="InterPro" id="IPR011496">
    <property type="entry name" value="O-GlcNAcase_cat"/>
</dbReference>
<dbReference type="InterPro" id="IPR008979">
    <property type="entry name" value="Galactose-bd-like_sf"/>
</dbReference>
<sequence length="1323" mass="148281">MKTRKTSALVLGFALTTGAAFANAPFEIYPRPQQIEYREQTFQISKDVNVVLEQGIDSYTKKRLAKVLKAHGITFTTSPKLVPGKTNILVGINQSGGAVDQYFNSKVSHQETFFDKNDSHIVSIADNVIGVLGDDTDSAFYGITTLKHIFNQIDNRQITELRIDDYSNVKHRGFIEGYYGNPWSNEDRAELMRFGGDYKLNTYFFAPKDDIYHNKKWRELYPEKELAEIKKLAQVGNETKNKYVYALHPFMHSAIRFDTEANYQHDLDIIKAKFVQLLENDVRAFSILADDAGVPPQGPETYVKLLNDLTNWLIEQKNQSYPDLVTDLPFCSNDYMGNGSSPQLKVVNQAPQSVSIIMTGGRIWGEVSEGFTSNFKNNISSPGLEGRPPYLWINWPCSDNSKQHLIMGGNDTFLHPGVNPNNIAGIVLNPMQQAEANKSALFAIADYGWNVWDDKAQADQNWHDSFKYMNHGTAEETKASTALRTISRHMINQNMDGRVRALQESVELAPQLNALRQQLKSGNVDKAAIASLISEFEALQQAAAYYKENPGNPRTRDQIIYWLDCWQDTTTAAINYLKCLDASMDGNKDAIWNYYSTAHAAFEKSKTYKFWYVSHYQNAQVGVQHIVPFIKDLGKHLNSVVSSIVDPSKVIETYITNRSDAPQGKLSALRDGDAKTGVVYKSPTSIASGDYIGIQYNNPIHLERVEFLVGTTANPKDTFAEARIEITKDGENWKPLDGQTYQLPTQVKAENLDLEVRGVRLVATKPKANTWLGVREILVNEEAAASQQDYQLTATASENIGIKMGGSLKDITDGSPTSGPSFAKNPYENPNRDGIPADAFIRADFAQPQKIGTVKFVQAAGDKINRAALEYSADGTNWQPLHTFKKSAPTLTFDASESDITAKALRIRNLEQTAKWWAVKEFSVTPPVKKSLRDAFTNTDAQLKVAVTPERAVLEPTKRITLKPGQFIGIKLDRIKDLKKIRSQVTNKQLTVEASANAVEWSKVNGNALPDARFVRLVNHTKQPVTTGIQRFEVLSNEIHPVRYVKGHAEIYNNSKPEQAFDGDFTTTVFFNRGFNEGDAIVYDLGQVLDIDNLKYVVFDTDTDHVRDAKFQLSLDGKNWRDAFTTASKTDDRDAKPQDNGYKHGSLSDGIIPISHSYLEGENLGMKARYFRILATKTYPHRWIRISEVLINDGAYIRTTNDPTYVSNPIELKGHGPEMMVDGDLTTSYRPNTQDGKIKSGSISYKLSEDTRLKQINIVQDGNAISNAKVMVRTGADQWQQLGTLSKSLNELNTAQHDHIFEIKIEWTGTAPSIYEIAYALKK</sequence>
<dbReference type="Gene3D" id="2.60.120.260">
    <property type="entry name" value="Galactose-binding domain-like"/>
    <property type="match status" value="3"/>
</dbReference>
<accession>A0A6B3L943</accession>
<dbReference type="RefSeq" id="WP_164365636.1">
    <property type="nucleotide sequence ID" value="NZ_CP066776.1"/>
</dbReference>
<gene>
    <name evidence="5" type="ORF">G3M56_003480</name>
</gene>